<evidence type="ECO:0000313" key="5">
    <source>
        <dbReference type="Ensembl" id="ENSENLP00000021639.1"/>
    </source>
</evidence>
<dbReference type="OMA" id="MPFPFVC"/>
<dbReference type="Proteomes" id="UP000472264">
    <property type="component" value="Chromosome 1"/>
</dbReference>
<evidence type="ECO:0000313" key="6">
    <source>
        <dbReference type="Proteomes" id="UP000472264"/>
    </source>
</evidence>
<feature type="domain" description="C-type lectin" evidence="4">
    <location>
        <begin position="65"/>
        <end position="177"/>
    </location>
</feature>
<keyword evidence="2" id="KW-1133">Transmembrane helix</keyword>
<sequence length="183" mass="20728">MKTLVILSVALCADFIWAATGLSPNSALLMLHAQQKPFGSLLILIVFTSSVSAFFHFCLDGWQSFDGSCYFLANFPESWTNAESFCASYGGSLASVHDIWGYNFLQRMVKTGGHPFAWIGGYYFQGNWRWEDGSRFDYNRWETISSTDHFQCLQLNSQESKGWSNNDCGMPFPFVCQVKRVNC</sequence>
<dbReference type="Ensembl" id="ENSENLT00000022388.1">
    <property type="protein sequence ID" value="ENSENLP00000021639.1"/>
    <property type="gene ID" value="ENSENLG00000009859.1"/>
</dbReference>
<reference evidence="5" key="3">
    <citation type="submission" date="2025-09" db="UniProtKB">
        <authorList>
            <consortium name="Ensembl"/>
        </authorList>
    </citation>
    <scope>IDENTIFICATION</scope>
</reference>
<feature type="signal peptide" evidence="3">
    <location>
        <begin position="1"/>
        <end position="18"/>
    </location>
</feature>
<dbReference type="InterPro" id="IPR018378">
    <property type="entry name" value="C-type_lectin_CS"/>
</dbReference>
<dbReference type="AlphaFoldDB" id="A0A665UQV9"/>
<dbReference type="SUPFAM" id="SSF56436">
    <property type="entry name" value="C-type lectin-like"/>
    <property type="match status" value="1"/>
</dbReference>
<dbReference type="CDD" id="cd00037">
    <property type="entry name" value="CLECT"/>
    <property type="match status" value="1"/>
</dbReference>
<reference evidence="5" key="1">
    <citation type="submission" date="2021-04" db="EMBL/GenBank/DDBJ databases">
        <authorList>
            <consortium name="Wellcome Sanger Institute Data Sharing"/>
        </authorList>
    </citation>
    <scope>NUCLEOTIDE SEQUENCE [LARGE SCALE GENOMIC DNA]</scope>
</reference>
<gene>
    <name evidence="5" type="primary">LOC115049505</name>
</gene>
<organism evidence="5 6">
    <name type="scientific">Echeneis naucrates</name>
    <name type="common">Live sharksucker</name>
    <dbReference type="NCBI Taxonomy" id="173247"/>
    <lineage>
        <taxon>Eukaryota</taxon>
        <taxon>Metazoa</taxon>
        <taxon>Chordata</taxon>
        <taxon>Craniata</taxon>
        <taxon>Vertebrata</taxon>
        <taxon>Euteleostomi</taxon>
        <taxon>Actinopterygii</taxon>
        <taxon>Neopterygii</taxon>
        <taxon>Teleostei</taxon>
        <taxon>Neoteleostei</taxon>
        <taxon>Acanthomorphata</taxon>
        <taxon>Carangaria</taxon>
        <taxon>Carangiformes</taxon>
        <taxon>Echeneidae</taxon>
        <taxon>Echeneis</taxon>
    </lineage>
</organism>
<evidence type="ECO:0000256" key="1">
    <source>
        <dbReference type="ARBA" id="ARBA00023157"/>
    </source>
</evidence>
<evidence type="ECO:0000256" key="3">
    <source>
        <dbReference type="SAM" id="SignalP"/>
    </source>
</evidence>
<dbReference type="PANTHER" id="PTHR22803">
    <property type="entry name" value="MANNOSE, PHOSPHOLIPASE, LECTIN RECEPTOR RELATED"/>
    <property type="match status" value="1"/>
</dbReference>
<dbReference type="PROSITE" id="PS50041">
    <property type="entry name" value="C_TYPE_LECTIN_2"/>
    <property type="match status" value="1"/>
</dbReference>
<keyword evidence="6" id="KW-1185">Reference proteome</keyword>
<accession>A0A665UQV9</accession>
<dbReference type="InterPro" id="IPR016187">
    <property type="entry name" value="CTDL_fold"/>
</dbReference>
<dbReference type="InterPro" id="IPR016186">
    <property type="entry name" value="C-type_lectin-like/link_sf"/>
</dbReference>
<dbReference type="InParanoid" id="A0A665UQV9"/>
<dbReference type="SMART" id="SM00034">
    <property type="entry name" value="CLECT"/>
    <property type="match status" value="1"/>
</dbReference>
<dbReference type="PROSITE" id="PS00615">
    <property type="entry name" value="C_TYPE_LECTIN_1"/>
    <property type="match status" value="1"/>
</dbReference>
<dbReference type="InterPro" id="IPR050111">
    <property type="entry name" value="C-type_lectin/snaclec_domain"/>
</dbReference>
<name>A0A665UQV9_ECHNA</name>
<proteinExistence type="predicted"/>
<keyword evidence="1" id="KW-1015">Disulfide bond</keyword>
<keyword evidence="2" id="KW-0472">Membrane</keyword>
<evidence type="ECO:0000256" key="2">
    <source>
        <dbReference type="SAM" id="Phobius"/>
    </source>
</evidence>
<keyword evidence="2" id="KW-0812">Transmembrane</keyword>
<keyword evidence="3" id="KW-0732">Signal</keyword>
<dbReference type="InterPro" id="IPR001304">
    <property type="entry name" value="C-type_lectin-like"/>
</dbReference>
<reference evidence="5" key="2">
    <citation type="submission" date="2025-08" db="UniProtKB">
        <authorList>
            <consortium name="Ensembl"/>
        </authorList>
    </citation>
    <scope>IDENTIFICATION</scope>
</reference>
<feature type="chain" id="PRO_5025356289" description="C-type lectin domain-containing protein" evidence="3">
    <location>
        <begin position="19"/>
        <end position="183"/>
    </location>
</feature>
<dbReference type="Pfam" id="PF00059">
    <property type="entry name" value="Lectin_C"/>
    <property type="match status" value="1"/>
</dbReference>
<protein>
    <recommendedName>
        <fullName evidence="4">C-type lectin domain-containing protein</fullName>
    </recommendedName>
</protein>
<feature type="transmembrane region" description="Helical" evidence="2">
    <location>
        <begin position="38"/>
        <end position="59"/>
    </location>
</feature>
<evidence type="ECO:0000259" key="4">
    <source>
        <dbReference type="PROSITE" id="PS50041"/>
    </source>
</evidence>
<dbReference type="Gene3D" id="3.10.100.10">
    <property type="entry name" value="Mannose-Binding Protein A, subunit A"/>
    <property type="match status" value="1"/>
</dbReference>